<reference evidence="1" key="1">
    <citation type="submission" date="2019-12" db="EMBL/GenBank/DDBJ databases">
        <title>Genome sequencing and annotation of Brassica cretica.</title>
        <authorList>
            <person name="Studholme D.J."/>
            <person name="Sarris P."/>
        </authorList>
    </citation>
    <scope>NUCLEOTIDE SEQUENCE</scope>
    <source>
        <strain evidence="1">PFS-109/04</strain>
        <tissue evidence="1">Leaf</tissue>
    </source>
</reference>
<dbReference type="AlphaFoldDB" id="A0A8S9P4V4"/>
<name>A0A8S9P4V4_BRACR</name>
<sequence length="211" mass="23709">MDDCATIRPSRSVWPFPSSLRSEGCHQVAAAPALGYAQLPAVWTGRYLELRVHLLRVVSVVFWLELVLCNSRRAPIPGLRFKLRHHWLTTSLSPHRDLRFKPRCSGSSSCSSAVISREFSISTVKSKHGFTHRLQIIAPPLNHKSSIAVLRRHHDHLSRRGGCRNRHNQVSPSGFRSGEEKLVSFNGGFFNIAKPVPDLLNTFNSEPDFGI</sequence>
<evidence type="ECO:0000313" key="2">
    <source>
        <dbReference type="Proteomes" id="UP000712600"/>
    </source>
</evidence>
<protein>
    <submittedName>
        <fullName evidence="1">Uncharacterized protein</fullName>
    </submittedName>
</protein>
<evidence type="ECO:0000313" key="1">
    <source>
        <dbReference type="EMBL" id="KAF3508003.1"/>
    </source>
</evidence>
<dbReference type="Proteomes" id="UP000712600">
    <property type="component" value="Unassembled WGS sequence"/>
</dbReference>
<gene>
    <name evidence="1" type="ORF">F2Q69_00009797</name>
</gene>
<comment type="caution">
    <text evidence="1">The sequence shown here is derived from an EMBL/GenBank/DDBJ whole genome shotgun (WGS) entry which is preliminary data.</text>
</comment>
<accession>A0A8S9P4V4</accession>
<organism evidence="1 2">
    <name type="scientific">Brassica cretica</name>
    <name type="common">Mustard</name>
    <dbReference type="NCBI Taxonomy" id="69181"/>
    <lineage>
        <taxon>Eukaryota</taxon>
        <taxon>Viridiplantae</taxon>
        <taxon>Streptophyta</taxon>
        <taxon>Embryophyta</taxon>
        <taxon>Tracheophyta</taxon>
        <taxon>Spermatophyta</taxon>
        <taxon>Magnoliopsida</taxon>
        <taxon>eudicotyledons</taxon>
        <taxon>Gunneridae</taxon>
        <taxon>Pentapetalae</taxon>
        <taxon>rosids</taxon>
        <taxon>malvids</taxon>
        <taxon>Brassicales</taxon>
        <taxon>Brassicaceae</taxon>
        <taxon>Brassiceae</taxon>
        <taxon>Brassica</taxon>
    </lineage>
</organism>
<proteinExistence type="predicted"/>
<dbReference type="EMBL" id="QGKX02001521">
    <property type="protein sequence ID" value="KAF3508003.1"/>
    <property type="molecule type" value="Genomic_DNA"/>
</dbReference>